<keyword evidence="1" id="KW-0808">Transferase</keyword>
<keyword evidence="1" id="KW-0548">Nucleotidyltransferase</keyword>
<proteinExistence type="predicted"/>
<gene>
    <name evidence="1" type="ORF">N7U68_20860</name>
</gene>
<dbReference type="GO" id="GO:0016779">
    <property type="term" value="F:nucleotidyltransferase activity"/>
    <property type="evidence" value="ECO:0007669"/>
    <property type="project" value="UniProtKB-KW"/>
</dbReference>
<dbReference type="Gene3D" id="3.40.50.720">
    <property type="entry name" value="NAD(P)-binding Rossmann-like Domain"/>
    <property type="match status" value="1"/>
</dbReference>
<accession>A0ABY6DGL7</accession>
<evidence type="ECO:0000313" key="1">
    <source>
        <dbReference type="EMBL" id="UXX85291.1"/>
    </source>
</evidence>
<dbReference type="RefSeq" id="WP_263049259.1">
    <property type="nucleotide sequence ID" value="NZ_CP106739.1"/>
</dbReference>
<evidence type="ECO:0000313" key="2">
    <source>
        <dbReference type="Proteomes" id="UP001064087"/>
    </source>
</evidence>
<organism evidence="1 2">
    <name type="scientific">Roseovarius pelagicus</name>
    <dbReference type="NCBI Taxonomy" id="2980108"/>
    <lineage>
        <taxon>Bacteria</taxon>
        <taxon>Pseudomonadati</taxon>
        <taxon>Pseudomonadota</taxon>
        <taxon>Alphaproteobacteria</taxon>
        <taxon>Rhodobacterales</taxon>
        <taxon>Roseobacteraceae</taxon>
        <taxon>Roseovarius</taxon>
    </lineage>
</organism>
<keyword evidence="1" id="KW-0614">Plasmid</keyword>
<protein>
    <submittedName>
        <fullName evidence="1">ThiF family adenylyltransferase</fullName>
    </submittedName>
</protein>
<keyword evidence="2" id="KW-1185">Reference proteome</keyword>
<reference evidence="1" key="1">
    <citation type="submission" date="2022-10" db="EMBL/GenBank/DDBJ databases">
        <title>Roseovarius pelagicus sp. nov., isolated from Arctic seawater.</title>
        <authorList>
            <person name="Hong Y.W."/>
            <person name="Hwang C.Y."/>
        </authorList>
    </citation>
    <scope>NUCLEOTIDE SEQUENCE</scope>
    <source>
        <strain evidence="1">HL-MP18</strain>
        <plasmid evidence="1">unnamed3</plasmid>
    </source>
</reference>
<name>A0ABY6DGL7_9RHOB</name>
<sequence length="459" mass="48924">MDMPVNGDTLHRLMKQALDSGTVESVEAAKRLFESYRLSVSIDPADADCPEHQTALLTVVALASRVFLGGVQVSGASGAPLLIRQVGSKSLADEIIQHGGTIASGLGEDPVIYIGGGARPRHNGFALRTHAAGWRGGITPAHSDVEIAGKAPIATATTLSSALAVAEAYFHVSKALPSAGRRTLGMSLWNPNPNVDWRVDDPFEPALKYLPNRIWLIGLGHLGQAYLWNLGLLPYADPSALFLVLQDIDDVTTSTHSTSILTTPSMVGQKKTRVIADWAETRGNSVSLIERYFADDFTRQPLEPAIALCGLDNALGRRALDKVGFDMVVEAGLGRGHQDFQKIRLHVLPGPRKAADIWPVADYANAPVIPDAYQNLVKTGSLDQCGATLLAGKAVGAPFVGMVASCLAVSEILRILHGGRPCQLVDLDLLSVDHRHVVQMAGNNELAQINPGFTEALVS</sequence>
<geneLocation type="plasmid" evidence="1 2">
    <name>unnamed3</name>
</geneLocation>
<dbReference type="Proteomes" id="UP001064087">
    <property type="component" value="Plasmid unnamed3"/>
</dbReference>
<dbReference type="EMBL" id="CP106739">
    <property type="protein sequence ID" value="UXX85291.1"/>
    <property type="molecule type" value="Genomic_DNA"/>
</dbReference>